<feature type="transmembrane region" description="Helical" evidence="2">
    <location>
        <begin position="20"/>
        <end position="40"/>
    </location>
</feature>
<proteinExistence type="predicted"/>
<protein>
    <submittedName>
        <fullName evidence="3">Uncharacterized protein</fullName>
    </submittedName>
</protein>
<reference evidence="3" key="2">
    <citation type="submission" date="2023-07" db="EMBL/GenBank/DDBJ databases">
        <authorList>
            <consortium name="Lawrence Berkeley National Laboratory"/>
            <person name="Haridas S."/>
            <person name="Hensen N."/>
            <person name="Bonometti L."/>
            <person name="Westerberg I."/>
            <person name="Brannstrom I.O."/>
            <person name="Guillou S."/>
            <person name="Cros-Aarteil S."/>
            <person name="Calhoun S."/>
            <person name="Kuo A."/>
            <person name="Mondo S."/>
            <person name="Pangilinan J."/>
            <person name="Riley R."/>
            <person name="LaButti K."/>
            <person name="Andreopoulos B."/>
            <person name="Lipzen A."/>
            <person name="Chen C."/>
            <person name="Yanf M."/>
            <person name="Daum C."/>
            <person name="Ng V."/>
            <person name="Clum A."/>
            <person name="Steindorff A."/>
            <person name="Ohm R."/>
            <person name="Martin F."/>
            <person name="Silar P."/>
            <person name="Natvig D."/>
            <person name="Lalanne C."/>
            <person name="Gautier V."/>
            <person name="Ament-velasquez S.L."/>
            <person name="Kruys A."/>
            <person name="Hutchinson M.I."/>
            <person name="Powell A.J."/>
            <person name="Barry K."/>
            <person name="Miller A.N."/>
            <person name="Grigoriev I.V."/>
            <person name="Debuchy R."/>
            <person name="Gladieux P."/>
            <person name="Thoren M.H."/>
            <person name="Johannesson H."/>
        </authorList>
    </citation>
    <scope>NUCLEOTIDE SEQUENCE</scope>
    <source>
        <strain evidence="3">FGSC 1904</strain>
    </source>
</reference>
<sequence>MQWRWRSWGGWRGVRGRRKVGVVAYASIPLPTIAPAILSLSPRIACVIFYGPFNPFDPQIQWATSISPSSMSSMSSISSIPILAHILAHIPILAPKPDSQTATTEPPTNKNFKSHHHPSLKPLNHYFASHLRPSRISVVIGYITNISHRTRTRC</sequence>
<accession>A0AAE0UCZ4</accession>
<reference evidence="3" key="1">
    <citation type="journal article" date="2023" name="Mol. Phylogenet. Evol.">
        <title>Genome-scale phylogeny and comparative genomics of the fungal order Sordariales.</title>
        <authorList>
            <person name="Hensen N."/>
            <person name="Bonometti L."/>
            <person name="Westerberg I."/>
            <person name="Brannstrom I.O."/>
            <person name="Guillou S."/>
            <person name="Cros-Aarteil S."/>
            <person name="Calhoun S."/>
            <person name="Haridas S."/>
            <person name="Kuo A."/>
            <person name="Mondo S."/>
            <person name="Pangilinan J."/>
            <person name="Riley R."/>
            <person name="LaButti K."/>
            <person name="Andreopoulos B."/>
            <person name="Lipzen A."/>
            <person name="Chen C."/>
            <person name="Yan M."/>
            <person name="Daum C."/>
            <person name="Ng V."/>
            <person name="Clum A."/>
            <person name="Steindorff A."/>
            <person name="Ohm R.A."/>
            <person name="Martin F."/>
            <person name="Silar P."/>
            <person name="Natvig D.O."/>
            <person name="Lalanne C."/>
            <person name="Gautier V."/>
            <person name="Ament-Velasquez S.L."/>
            <person name="Kruys A."/>
            <person name="Hutchinson M.I."/>
            <person name="Powell A.J."/>
            <person name="Barry K."/>
            <person name="Miller A.N."/>
            <person name="Grigoriev I.V."/>
            <person name="Debuchy R."/>
            <person name="Gladieux P."/>
            <person name="Hiltunen Thoren M."/>
            <person name="Johannesson H."/>
        </authorList>
    </citation>
    <scope>NUCLEOTIDE SEQUENCE</scope>
    <source>
        <strain evidence="3">FGSC 1904</strain>
    </source>
</reference>
<dbReference type="EMBL" id="JAUTDP010000004">
    <property type="protein sequence ID" value="KAK3399562.1"/>
    <property type="molecule type" value="Genomic_DNA"/>
</dbReference>
<organism evidence="3 4">
    <name type="scientific">Sordaria brevicollis</name>
    <dbReference type="NCBI Taxonomy" id="83679"/>
    <lineage>
        <taxon>Eukaryota</taxon>
        <taxon>Fungi</taxon>
        <taxon>Dikarya</taxon>
        <taxon>Ascomycota</taxon>
        <taxon>Pezizomycotina</taxon>
        <taxon>Sordariomycetes</taxon>
        <taxon>Sordariomycetidae</taxon>
        <taxon>Sordariales</taxon>
        <taxon>Sordariaceae</taxon>
        <taxon>Sordaria</taxon>
    </lineage>
</organism>
<evidence type="ECO:0000256" key="1">
    <source>
        <dbReference type="SAM" id="MobiDB-lite"/>
    </source>
</evidence>
<keyword evidence="2" id="KW-1133">Transmembrane helix</keyword>
<name>A0AAE0UCZ4_SORBR</name>
<dbReference type="Proteomes" id="UP001281003">
    <property type="component" value="Unassembled WGS sequence"/>
</dbReference>
<gene>
    <name evidence="3" type="ORF">B0T20DRAFT_165344</name>
</gene>
<evidence type="ECO:0000313" key="3">
    <source>
        <dbReference type="EMBL" id="KAK3399562.1"/>
    </source>
</evidence>
<feature type="region of interest" description="Disordered" evidence="1">
    <location>
        <begin position="97"/>
        <end position="116"/>
    </location>
</feature>
<feature type="compositionally biased region" description="Polar residues" evidence="1">
    <location>
        <begin position="98"/>
        <end position="111"/>
    </location>
</feature>
<evidence type="ECO:0000256" key="2">
    <source>
        <dbReference type="SAM" id="Phobius"/>
    </source>
</evidence>
<keyword evidence="4" id="KW-1185">Reference proteome</keyword>
<keyword evidence="2" id="KW-0812">Transmembrane</keyword>
<evidence type="ECO:0000313" key="4">
    <source>
        <dbReference type="Proteomes" id="UP001281003"/>
    </source>
</evidence>
<comment type="caution">
    <text evidence="3">The sequence shown here is derived from an EMBL/GenBank/DDBJ whole genome shotgun (WGS) entry which is preliminary data.</text>
</comment>
<keyword evidence="2" id="KW-0472">Membrane</keyword>
<dbReference type="AlphaFoldDB" id="A0AAE0UCZ4"/>